<feature type="transmembrane region" description="Helical" evidence="12">
    <location>
        <begin position="434"/>
        <end position="454"/>
    </location>
</feature>
<evidence type="ECO:0000313" key="16">
    <source>
        <dbReference type="EMBL" id="OZG51526.1"/>
    </source>
</evidence>
<dbReference type="InterPro" id="IPR053952">
    <property type="entry name" value="K_trans_C"/>
</dbReference>
<evidence type="ECO:0000256" key="13">
    <source>
        <dbReference type="SAM" id="MobiDB-lite"/>
    </source>
</evidence>
<evidence type="ECO:0000256" key="8">
    <source>
        <dbReference type="ARBA" id="ARBA00022958"/>
    </source>
</evidence>
<keyword evidence="11 12" id="KW-0472">Membrane</keyword>
<keyword evidence="9 12" id="KW-1133">Transmembrane helix</keyword>
<feature type="transmembrane region" description="Helical" evidence="12">
    <location>
        <begin position="386"/>
        <end position="413"/>
    </location>
</feature>
<gene>
    <name evidence="12" type="primary">kup</name>
    <name evidence="16" type="ORF">PSRA_1161</name>
</gene>
<evidence type="ECO:0000256" key="5">
    <source>
        <dbReference type="ARBA" id="ARBA00022538"/>
    </source>
</evidence>
<comment type="function">
    <text evidence="12">Transport of potassium into the cell. Likely operates as a K(+):H(+) symporter.</text>
</comment>
<name>A0A261EXY2_9BIFI</name>
<keyword evidence="10 12" id="KW-0406">Ion transport</keyword>
<keyword evidence="5 12" id="KW-0633">Potassium transport</keyword>
<keyword evidence="7 12" id="KW-0769">Symport</keyword>
<evidence type="ECO:0000256" key="12">
    <source>
        <dbReference type="HAMAP-Rule" id="MF_01522"/>
    </source>
</evidence>
<dbReference type="RefSeq" id="WP_094660968.1">
    <property type="nucleotide sequence ID" value="NZ_JBKZBO010000035.1"/>
</dbReference>
<evidence type="ECO:0000313" key="17">
    <source>
        <dbReference type="Proteomes" id="UP000216725"/>
    </source>
</evidence>
<dbReference type="AlphaFoldDB" id="A0A261EXY2"/>
<dbReference type="EMBL" id="MWWR01000008">
    <property type="protein sequence ID" value="OZG51526.1"/>
    <property type="molecule type" value="Genomic_DNA"/>
</dbReference>
<feature type="transmembrane region" description="Helical" evidence="12">
    <location>
        <begin position="97"/>
        <end position="119"/>
    </location>
</feature>
<dbReference type="PANTHER" id="PTHR30540:SF79">
    <property type="entry name" value="LOW AFFINITY POTASSIUM TRANSPORT SYSTEM PROTEIN KUP"/>
    <property type="match status" value="1"/>
</dbReference>
<evidence type="ECO:0000256" key="2">
    <source>
        <dbReference type="ARBA" id="ARBA00007019"/>
    </source>
</evidence>
<comment type="catalytic activity">
    <reaction evidence="12">
        <text>K(+)(in) + H(+)(in) = K(+)(out) + H(+)(out)</text>
        <dbReference type="Rhea" id="RHEA:28490"/>
        <dbReference type="ChEBI" id="CHEBI:15378"/>
        <dbReference type="ChEBI" id="CHEBI:29103"/>
    </reaction>
</comment>
<sequence length="749" mass="83847">MKDEKKTRAHSARGQKESEPQSAEERELVEDTQRILRVQQFTKAPKVQQRTLTKEERKVLLKRSAEEKEATARLDKVADKGPLGRWFYRLQSGRDKITPAMCIVALGVVYGDIGTSPLYTMQTFISGQGGLANVDRPAVLGMLSLVFWSITLITTVKYVLIAMRIDNKGEGGIFALYSLIRRYGAWLAAPAMIGGAAFLADSVLTPAVSISSAVEGLRTLPGLEQVFHDNPELTLMITVVIILVLFSLQSRGTESIGKVFGSVVMVWFTFLAAVGLANLSQDWGVFAALNPAYGVRFLFSKHNVAGVALMGTVFLSTTGAEALYSDMGHVGRGNIYFTWPFIKVALVLCYFGQGAWMLRNQYNGDYMGFVSVNPFFQMMSPGVRCVAVVLSVAAGVIASQALITGAFTMVSEATRLNWMPHLQVRYPSRTRGQLYIPMVNRVLCVATLLVLALFRDSEHISAAYGLALTVTMITTTILLSVYIWHDRHRVGAVVFLVVFLAIQTMFFIASMSKFLHGGWFTMLLTLAILLVMVAWSEGTALEREQRRHMKPADCLPSLEKLHADECIPYYSDNIVYLTSDPYTKRFDTDIFFSIFADHPKRARAWWAVSVETSDEPFTREYSVENFGTDYMFRVRIRLGFKVSQSIPPYIHQIMNDLVESGELPRQQMRYPKMDADPNIGPIRYVLIHKELMPESRVTSGQALALNAKYAIRHAAGSPAKWFGLSPYNPVTEMQPLFLTTYKPPRLRRV</sequence>
<feature type="transmembrane region" description="Helical" evidence="12">
    <location>
        <begin position="260"/>
        <end position="279"/>
    </location>
</feature>
<reference evidence="16 17" key="1">
    <citation type="journal article" date="2017" name="BMC Genomics">
        <title>Comparative genomic and phylogenomic analyses of the Bifidobacteriaceae family.</title>
        <authorList>
            <person name="Lugli G.A."/>
            <person name="Milani C."/>
            <person name="Turroni F."/>
            <person name="Duranti S."/>
            <person name="Mancabelli L."/>
            <person name="Mangifesta M."/>
            <person name="Ferrario C."/>
            <person name="Modesto M."/>
            <person name="Mattarelli P."/>
            <person name="Jiri K."/>
            <person name="van Sinderen D."/>
            <person name="Ventura M."/>
        </authorList>
    </citation>
    <scope>NUCLEOTIDE SEQUENCE [LARGE SCALE GENOMIC DNA]</scope>
    <source>
        <strain evidence="16 17">DSM 24742</strain>
    </source>
</reference>
<feature type="domain" description="K+ potassium transporter integral membrane" evidence="14">
    <location>
        <begin position="103"/>
        <end position="548"/>
    </location>
</feature>
<feature type="compositionally biased region" description="Basic and acidic residues" evidence="13">
    <location>
        <begin position="14"/>
        <end position="29"/>
    </location>
</feature>
<keyword evidence="4 12" id="KW-1003">Cell membrane</keyword>
<organism evidence="16 17">
    <name type="scientific">Pseudoscardovia radai</name>
    <dbReference type="NCBI Taxonomy" id="987066"/>
    <lineage>
        <taxon>Bacteria</taxon>
        <taxon>Bacillati</taxon>
        <taxon>Actinomycetota</taxon>
        <taxon>Actinomycetes</taxon>
        <taxon>Bifidobacteriales</taxon>
        <taxon>Bifidobacteriaceae</taxon>
        <taxon>Pseudoscardovia</taxon>
    </lineage>
</organism>
<keyword evidence="3 12" id="KW-0813">Transport</keyword>
<evidence type="ECO:0000256" key="3">
    <source>
        <dbReference type="ARBA" id="ARBA00022448"/>
    </source>
</evidence>
<dbReference type="Proteomes" id="UP000216725">
    <property type="component" value="Unassembled WGS sequence"/>
</dbReference>
<dbReference type="GO" id="GO:0015293">
    <property type="term" value="F:symporter activity"/>
    <property type="evidence" value="ECO:0007669"/>
    <property type="project" value="UniProtKB-UniRule"/>
</dbReference>
<keyword evidence="8 12" id="KW-0630">Potassium</keyword>
<feature type="transmembrane region" description="Helical" evidence="12">
    <location>
        <begin position="336"/>
        <end position="358"/>
    </location>
</feature>
<accession>A0A261EXY2</accession>
<dbReference type="Pfam" id="PF02705">
    <property type="entry name" value="K_trans"/>
    <property type="match status" value="1"/>
</dbReference>
<dbReference type="InterPro" id="IPR023051">
    <property type="entry name" value="Kup"/>
</dbReference>
<feature type="region of interest" description="Disordered" evidence="13">
    <location>
        <begin position="1"/>
        <end position="29"/>
    </location>
</feature>
<feature type="transmembrane region" description="Helical" evidence="12">
    <location>
        <begin position="139"/>
        <end position="162"/>
    </location>
</feature>
<keyword evidence="6 12" id="KW-0812">Transmembrane</keyword>
<dbReference type="InterPro" id="IPR053951">
    <property type="entry name" value="K_trans_N"/>
</dbReference>
<feature type="transmembrane region" description="Helical" evidence="12">
    <location>
        <begin position="460"/>
        <end position="483"/>
    </location>
</feature>
<feature type="transmembrane region" description="Helical" evidence="12">
    <location>
        <begin position="183"/>
        <end position="210"/>
    </location>
</feature>
<dbReference type="HAMAP" id="MF_01522">
    <property type="entry name" value="Kup"/>
    <property type="match status" value="1"/>
</dbReference>
<feature type="domain" description="K+ potassium transporter C-terminal" evidence="15">
    <location>
        <begin position="589"/>
        <end position="726"/>
    </location>
</feature>
<comment type="subcellular location">
    <subcellularLocation>
        <location evidence="12">Cell membrane</location>
        <topology evidence="12">Multi-pass membrane protein</topology>
    </subcellularLocation>
    <subcellularLocation>
        <location evidence="1">Membrane</location>
        <topology evidence="1">Multi-pass membrane protein</topology>
    </subcellularLocation>
</comment>
<dbReference type="PANTHER" id="PTHR30540">
    <property type="entry name" value="OSMOTIC STRESS POTASSIUM TRANSPORTER"/>
    <property type="match status" value="1"/>
</dbReference>
<evidence type="ECO:0000256" key="1">
    <source>
        <dbReference type="ARBA" id="ARBA00004141"/>
    </source>
</evidence>
<evidence type="ECO:0000256" key="4">
    <source>
        <dbReference type="ARBA" id="ARBA00022475"/>
    </source>
</evidence>
<evidence type="ECO:0000256" key="6">
    <source>
        <dbReference type="ARBA" id="ARBA00022692"/>
    </source>
</evidence>
<dbReference type="Pfam" id="PF22776">
    <property type="entry name" value="K_trans_C"/>
    <property type="match status" value="1"/>
</dbReference>
<protein>
    <recommendedName>
        <fullName evidence="12">Probable potassium transport system protein Kup</fullName>
    </recommendedName>
</protein>
<evidence type="ECO:0000259" key="14">
    <source>
        <dbReference type="Pfam" id="PF02705"/>
    </source>
</evidence>
<proteinExistence type="inferred from homology"/>
<dbReference type="GO" id="GO:0005886">
    <property type="term" value="C:plasma membrane"/>
    <property type="evidence" value="ECO:0007669"/>
    <property type="project" value="UniProtKB-SubCell"/>
</dbReference>
<evidence type="ECO:0000256" key="11">
    <source>
        <dbReference type="ARBA" id="ARBA00023136"/>
    </source>
</evidence>
<evidence type="ECO:0000259" key="15">
    <source>
        <dbReference type="Pfam" id="PF22776"/>
    </source>
</evidence>
<feature type="transmembrane region" description="Helical" evidence="12">
    <location>
        <begin position="304"/>
        <end position="324"/>
    </location>
</feature>
<comment type="similarity">
    <text evidence="2 12">Belongs to the HAK/KUP transporter (TC 2.A.72) family.</text>
</comment>
<evidence type="ECO:0000256" key="9">
    <source>
        <dbReference type="ARBA" id="ARBA00022989"/>
    </source>
</evidence>
<feature type="transmembrane region" description="Helical" evidence="12">
    <location>
        <begin position="517"/>
        <end position="541"/>
    </location>
</feature>
<dbReference type="OrthoDB" id="9805577at2"/>
<evidence type="ECO:0000256" key="10">
    <source>
        <dbReference type="ARBA" id="ARBA00023065"/>
    </source>
</evidence>
<dbReference type="GO" id="GO:0015079">
    <property type="term" value="F:potassium ion transmembrane transporter activity"/>
    <property type="evidence" value="ECO:0007669"/>
    <property type="project" value="UniProtKB-UniRule"/>
</dbReference>
<dbReference type="InterPro" id="IPR003855">
    <property type="entry name" value="K+_transporter"/>
</dbReference>
<keyword evidence="17" id="KW-1185">Reference proteome</keyword>
<evidence type="ECO:0000256" key="7">
    <source>
        <dbReference type="ARBA" id="ARBA00022847"/>
    </source>
</evidence>
<comment type="caution">
    <text evidence="16">The sequence shown here is derived from an EMBL/GenBank/DDBJ whole genome shotgun (WGS) entry which is preliminary data.</text>
</comment>
<feature type="transmembrane region" description="Helical" evidence="12">
    <location>
        <begin position="230"/>
        <end position="248"/>
    </location>
</feature>
<feature type="transmembrane region" description="Helical" evidence="12">
    <location>
        <begin position="490"/>
        <end position="511"/>
    </location>
</feature>